<dbReference type="InterPro" id="IPR000086">
    <property type="entry name" value="NUDIX_hydrolase_dom"/>
</dbReference>
<protein>
    <submittedName>
        <fullName evidence="8">8-oxo-dGTP pyrophosphatase MutT (NUDIX family)</fullName>
    </submittedName>
</protein>
<sequence>MTARQDLIDLVAAVEAGTAPSPDPRWRELVVEPGERVRRAAVLMLFGSLDAVPATSVKLLAPADLDVLLLQRAQTLDDHPGQVAFPGGGIDPGESVIGAALREAEEETGLDPTGVEVLGVMPELALPRGNFLVTPVLGWWASQSPVRVVDYGESAQVFRVPVRDLLDPDNRVMATVTRAGQTFQSPAFTVNDVVVWGFTGMILNQLFDQLGWAVPWDRTSLLDVDTWSRLDG</sequence>
<name>A0ABU1UBL7_9MICC</name>
<comment type="cofactor">
    <cofactor evidence="1">
        <name>Mn(2+)</name>
        <dbReference type="ChEBI" id="CHEBI:29035"/>
    </cofactor>
</comment>
<proteinExistence type="predicted"/>
<evidence type="ECO:0000256" key="4">
    <source>
        <dbReference type="ARBA" id="ARBA00022801"/>
    </source>
</evidence>
<dbReference type="PROSITE" id="PS51462">
    <property type="entry name" value="NUDIX"/>
    <property type="match status" value="1"/>
</dbReference>
<dbReference type="PANTHER" id="PTHR12992:SF11">
    <property type="entry name" value="MITOCHONDRIAL COENZYME A DIPHOSPHATASE NUDT8"/>
    <property type="match status" value="1"/>
</dbReference>
<dbReference type="SUPFAM" id="SSF55811">
    <property type="entry name" value="Nudix"/>
    <property type="match status" value="1"/>
</dbReference>
<keyword evidence="9" id="KW-1185">Reference proteome</keyword>
<dbReference type="InterPro" id="IPR020084">
    <property type="entry name" value="NUDIX_hydrolase_CS"/>
</dbReference>
<comment type="caution">
    <text evidence="8">The sequence shown here is derived from an EMBL/GenBank/DDBJ whole genome shotgun (WGS) entry which is preliminary data.</text>
</comment>
<dbReference type="EMBL" id="JAVDVQ010000006">
    <property type="protein sequence ID" value="MDR7082597.1"/>
    <property type="molecule type" value="Genomic_DNA"/>
</dbReference>
<reference evidence="8 9" key="1">
    <citation type="submission" date="2023-07" db="EMBL/GenBank/DDBJ databases">
        <title>Sorghum-associated microbial communities from plants grown in Nebraska, USA.</title>
        <authorList>
            <person name="Schachtman D."/>
        </authorList>
    </citation>
    <scope>NUCLEOTIDE SEQUENCE [LARGE SCALE GENOMIC DNA]</scope>
    <source>
        <strain evidence="8 9">BE167</strain>
    </source>
</reference>
<dbReference type="InterPro" id="IPR045121">
    <property type="entry name" value="CoAse"/>
</dbReference>
<gene>
    <name evidence="8" type="ORF">J2X01_001886</name>
</gene>
<feature type="domain" description="Nudix hydrolase" evidence="7">
    <location>
        <begin position="50"/>
        <end position="185"/>
    </location>
</feature>
<evidence type="ECO:0000256" key="1">
    <source>
        <dbReference type="ARBA" id="ARBA00001936"/>
    </source>
</evidence>
<dbReference type="PROSITE" id="PS00893">
    <property type="entry name" value="NUDIX_BOX"/>
    <property type="match status" value="1"/>
</dbReference>
<organism evidence="8 9">
    <name type="scientific">Arthrobacter ginsengisoli</name>
    <dbReference type="NCBI Taxonomy" id="1356565"/>
    <lineage>
        <taxon>Bacteria</taxon>
        <taxon>Bacillati</taxon>
        <taxon>Actinomycetota</taxon>
        <taxon>Actinomycetes</taxon>
        <taxon>Micrococcales</taxon>
        <taxon>Micrococcaceae</taxon>
        <taxon>Arthrobacter</taxon>
    </lineage>
</organism>
<keyword evidence="4" id="KW-0378">Hydrolase</keyword>
<evidence type="ECO:0000259" key="7">
    <source>
        <dbReference type="PROSITE" id="PS51462"/>
    </source>
</evidence>
<accession>A0ABU1UBL7</accession>
<evidence type="ECO:0000256" key="3">
    <source>
        <dbReference type="ARBA" id="ARBA00022723"/>
    </source>
</evidence>
<evidence type="ECO:0000256" key="6">
    <source>
        <dbReference type="ARBA" id="ARBA00023211"/>
    </source>
</evidence>
<evidence type="ECO:0000313" key="9">
    <source>
        <dbReference type="Proteomes" id="UP001252243"/>
    </source>
</evidence>
<dbReference type="Gene3D" id="3.90.79.10">
    <property type="entry name" value="Nucleoside Triphosphate Pyrophosphohydrolase"/>
    <property type="match status" value="1"/>
</dbReference>
<evidence type="ECO:0000256" key="5">
    <source>
        <dbReference type="ARBA" id="ARBA00022842"/>
    </source>
</evidence>
<dbReference type="Pfam" id="PF00293">
    <property type="entry name" value="NUDIX"/>
    <property type="match status" value="1"/>
</dbReference>
<dbReference type="PANTHER" id="PTHR12992">
    <property type="entry name" value="NUDIX HYDROLASE"/>
    <property type="match status" value="1"/>
</dbReference>
<dbReference type="RefSeq" id="WP_310056080.1">
    <property type="nucleotide sequence ID" value="NZ_JAVDVQ010000006.1"/>
</dbReference>
<dbReference type="InterPro" id="IPR015797">
    <property type="entry name" value="NUDIX_hydrolase-like_dom_sf"/>
</dbReference>
<dbReference type="CDD" id="cd03426">
    <property type="entry name" value="NUDIX_CoAse_Nudt7"/>
    <property type="match status" value="1"/>
</dbReference>
<evidence type="ECO:0000313" key="8">
    <source>
        <dbReference type="EMBL" id="MDR7082597.1"/>
    </source>
</evidence>
<evidence type="ECO:0000256" key="2">
    <source>
        <dbReference type="ARBA" id="ARBA00001946"/>
    </source>
</evidence>
<keyword evidence="3" id="KW-0479">Metal-binding</keyword>
<keyword evidence="5" id="KW-0460">Magnesium</keyword>
<keyword evidence="6" id="KW-0464">Manganese</keyword>
<comment type="cofactor">
    <cofactor evidence="2">
        <name>Mg(2+)</name>
        <dbReference type="ChEBI" id="CHEBI:18420"/>
    </cofactor>
</comment>
<dbReference type="Proteomes" id="UP001252243">
    <property type="component" value="Unassembled WGS sequence"/>
</dbReference>